<feature type="region of interest" description="Disordered" evidence="1">
    <location>
        <begin position="259"/>
        <end position="319"/>
    </location>
</feature>
<keyword evidence="3" id="KW-1185">Reference proteome</keyword>
<evidence type="ECO:0000256" key="1">
    <source>
        <dbReference type="SAM" id="MobiDB-lite"/>
    </source>
</evidence>
<comment type="caution">
    <text evidence="2">The sequence shown here is derived from an EMBL/GenBank/DDBJ whole genome shotgun (WGS) entry which is preliminary data.</text>
</comment>
<reference evidence="2 3" key="1">
    <citation type="submission" date="2024-01" db="EMBL/GenBank/DDBJ databases">
        <title>Genome assemblies of Stephania.</title>
        <authorList>
            <person name="Yang L."/>
        </authorList>
    </citation>
    <scope>NUCLEOTIDE SEQUENCE [LARGE SCALE GENOMIC DNA]</scope>
    <source>
        <strain evidence="2">JXDWG</strain>
        <tissue evidence="2">Leaf</tissue>
    </source>
</reference>
<evidence type="ECO:0000313" key="2">
    <source>
        <dbReference type="EMBL" id="KAK9112007.1"/>
    </source>
</evidence>
<feature type="compositionally biased region" description="Polar residues" evidence="1">
    <location>
        <begin position="306"/>
        <end position="315"/>
    </location>
</feature>
<organism evidence="2 3">
    <name type="scientific">Stephania cephalantha</name>
    <dbReference type="NCBI Taxonomy" id="152367"/>
    <lineage>
        <taxon>Eukaryota</taxon>
        <taxon>Viridiplantae</taxon>
        <taxon>Streptophyta</taxon>
        <taxon>Embryophyta</taxon>
        <taxon>Tracheophyta</taxon>
        <taxon>Spermatophyta</taxon>
        <taxon>Magnoliopsida</taxon>
        <taxon>Ranunculales</taxon>
        <taxon>Menispermaceae</taxon>
        <taxon>Menispermoideae</taxon>
        <taxon>Cissampelideae</taxon>
        <taxon>Stephania</taxon>
    </lineage>
</organism>
<feature type="compositionally biased region" description="Polar residues" evidence="1">
    <location>
        <begin position="285"/>
        <end position="297"/>
    </location>
</feature>
<accession>A0AAP0IBH2</accession>
<evidence type="ECO:0000313" key="3">
    <source>
        <dbReference type="Proteomes" id="UP001419268"/>
    </source>
</evidence>
<evidence type="ECO:0008006" key="4">
    <source>
        <dbReference type="Google" id="ProtNLM"/>
    </source>
</evidence>
<dbReference type="AlphaFoldDB" id="A0AAP0IBH2"/>
<dbReference type="EMBL" id="JBBNAG010000008">
    <property type="protein sequence ID" value="KAK9112007.1"/>
    <property type="molecule type" value="Genomic_DNA"/>
</dbReference>
<protein>
    <recommendedName>
        <fullName evidence="4">DUF4283 domain-containing protein</fullName>
    </recommendedName>
</protein>
<sequence length="452" mass="49143">MVVVRSAPIHPWSMIEYMLGAGLQRGVTLHPFGVDKALFYCISSQEKEKLISQGKSMGGILIDRIEGWSLTQHSSHQISYHDTWICLECLPINLWNMHTYQSVGSHFGGLVEVASTTEMKAYEQGTWIRVAGDINRFFPGQIEVPCWGTKVLIKIITSVSGKKNGEDEADVDPKADVADLEKRHRGGIADKEDDLEPVIPAAAGAVTGDTTTNEQGVRTVLNSNRGGCHQNAINIRDVQPDRAREDIIQDLQRGRLALSQGQIQRGDTPHPVRASKSLVIRQDDSSPTISEASVHNGSKSDDSTSDGESSPNEYVQDSLDFGEYDDPKLDFDQYESTQVVPAPQDKATAEPKISPIRTQSVADFSRHTFPAKVVTDLLQISDRIKFIVAIRSKVKKKSKGGGRYSTTAVVLSKRARRGRGGTILAARGEGGILRGVDVVLSKGAFGGGGGVI</sequence>
<feature type="region of interest" description="Disordered" evidence="1">
    <location>
        <begin position="163"/>
        <end position="193"/>
    </location>
</feature>
<name>A0AAP0IBH2_9MAGN</name>
<feature type="compositionally biased region" description="Basic and acidic residues" evidence="1">
    <location>
        <begin position="163"/>
        <end position="190"/>
    </location>
</feature>
<dbReference type="Proteomes" id="UP001419268">
    <property type="component" value="Unassembled WGS sequence"/>
</dbReference>
<gene>
    <name evidence="2" type="ORF">Scep_019526</name>
</gene>
<proteinExistence type="predicted"/>